<dbReference type="CDD" id="cd20336">
    <property type="entry name" value="Rcat_RBR"/>
    <property type="match status" value="1"/>
</dbReference>
<keyword evidence="8" id="KW-0833">Ubl conjugation pathway</keyword>
<dbReference type="SMART" id="SM00647">
    <property type="entry name" value="IBR"/>
    <property type="match status" value="2"/>
</dbReference>
<keyword evidence="4" id="KW-0808">Transferase</keyword>
<dbReference type="GO" id="GO:0000151">
    <property type="term" value="C:ubiquitin ligase complex"/>
    <property type="evidence" value="ECO:0000318"/>
    <property type="project" value="GO_Central"/>
</dbReference>
<comment type="catalytic activity">
    <reaction evidence="1">
        <text>[E2 ubiquitin-conjugating enzyme]-S-ubiquitinyl-L-cysteine + [acceptor protein]-L-lysine = [E2 ubiquitin-conjugating enzyme]-L-cysteine + [acceptor protein]-N(6)-ubiquitinyl-L-lysine.</text>
        <dbReference type="EC" id="2.3.2.31"/>
    </reaction>
</comment>
<dbReference type="SUPFAM" id="SSF57850">
    <property type="entry name" value="RING/U-box"/>
    <property type="match status" value="5"/>
</dbReference>
<dbReference type="GO" id="GO:0061630">
    <property type="term" value="F:ubiquitin protein ligase activity"/>
    <property type="evidence" value="ECO:0000318"/>
    <property type="project" value="GO_Central"/>
</dbReference>
<dbReference type="InterPro" id="IPR044066">
    <property type="entry name" value="TRIAD_supradom"/>
</dbReference>
<reference evidence="11" key="1">
    <citation type="journal article" date="2008" name="Nat. Genet.">
        <title>The Pristionchus pacificus genome provides a unique perspective on nematode lifestyle and parasitism.</title>
        <authorList>
            <person name="Dieterich C."/>
            <person name="Clifton S.W."/>
            <person name="Schuster L.N."/>
            <person name="Chinwalla A."/>
            <person name="Delehaunty K."/>
            <person name="Dinkelacker I."/>
            <person name="Fulton L."/>
            <person name="Fulton R."/>
            <person name="Godfrey J."/>
            <person name="Minx P."/>
            <person name="Mitreva M."/>
            <person name="Roeseler W."/>
            <person name="Tian H."/>
            <person name="Witte H."/>
            <person name="Yang S.P."/>
            <person name="Wilson R.K."/>
            <person name="Sommer R.J."/>
        </authorList>
    </citation>
    <scope>NUCLEOTIDE SEQUENCE [LARGE SCALE GENOMIC DNA]</scope>
    <source>
        <strain evidence="11">PS312</strain>
    </source>
</reference>
<evidence type="ECO:0000256" key="8">
    <source>
        <dbReference type="ARBA" id="ARBA00022786"/>
    </source>
</evidence>
<dbReference type="GO" id="GO:0005737">
    <property type="term" value="C:cytoplasm"/>
    <property type="evidence" value="ECO:0000318"/>
    <property type="project" value="GO_Central"/>
</dbReference>
<protein>
    <recommendedName>
        <fullName evidence="3">RBR-type E3 ubiquitin transferase</fullName>
        <ecNumber evidence="3">2.3.2.31</ecNumber>
    </recommendedName>
</protein>
<reference evidence="10" key="2">
    <citation type="submission" date="2022-06" db="UniProtKB">
        <authorList>
            <consortium name="EnsemblMetazoa"/>
        </authorList>
    </citation>
    <scope>IDENTIFICATION</scope>
    <source>
        <strain evidence="10">PS312</strain>
    </source>
</reference>
<dbReference type="Gene3D" id="1.20.120.1750">
    <property type="match status" value="1"/>
</dbReference>
<keyword evidence="9" id="KW-0862">Zinc</keyword>
<dbReference type="OrthoDB" id="1431934at2759"/>
<evidence type="ECO:0000313" key="10">
    <source>
        <dbReference type="EnsemblMetazoa" id="PPA41790.1"/>
    </source>
</evidence>
<sequence length="831" mass="94131">MRPPLRFHGNARQTVQIEVIQRVAFYTELCFDVFETPLKMATIDKFLVKKPAKRSRGRKQRKAREYEEMRPAIAEYSEVEFEDDIEPTVRLSLINHCSTSFDFCETCQICEEEIMEGRFPFALFCSHSFCSECWLQHIQLSISEKSTAASCMEPSCSLLLTPYTAGLLLATESVEIYRRHVQASVLDRRFRCPVCSAHVENTGSRSTACRCGTVLCSLCASIDHRPVSCTVYKQYRIARDGKSSGMDRPWYPTLKDLCKCPHCGNYAMMNGGYKVTLIDVPRTPPPAPVTPSLINRTLAARDLIVERRKELNKRLNVLDKAEAIAVLRDVAELTRLLEISVLSADRNEKSRHPEMSIRMAFFAFANTSDGKAARLRKKCEQLHQSGQVNVTQLFLNLVLDPIFLFPVTCIVRTRWPTLPVMRASCFERSLFMYFFSATAAILTICAICSAIISWHTLTTLKHASTLSHTFKKFNSSMTKALIIQVHSSSLFSFSLVCSHYFCSECWLQHVQLSIREGRAEAGCMEPNCPKHLTPDAARSLLAPESAEIYRRFVEDSSISRRELRCPECGDAVNNTGCRSVECQCGTVICSSCSSTDHRPVSCAVYGEYTAARGGKDCKYADLWYPLVKHLCRCPKCGEYAEKEGRCNYITCICDYTYCRICSTPYSYNHTQHCSFKTFTVNLIDVPVHTRPAPVAPALINRTLTARNLIEDRRKEISKRLGVLEKTEAAEQLKDIAELTRLLELAVLSADWNEKSKRAEETIRMTFFAFANTRQANLSFSCISFFDDKLHVGRSLVNNLCATMEILILFGLNATSYINVLEKLENHFDLTN</sequence>
<accession>A0A2A6CLH3</accession>
<dbReference type="GO" id="GO:0006511">
    <property type="term" value="P:ubiquitin-dependent protein catabolic process"/>
    <property type="evidence" value="ECO:0000318"/>
    <property type="project" value="GO_Central"/>
</dbReference>
<comment type="pathway">
    <text evidence="2">Protein modification; protein ubiquitination.</text>
</comment>
<evidence type="ECO:0000256" key="2">
    <source>
        <dbReference type="ARBA" id="ARBA00004906"/>
    </source>
</evidence>
<proteinExistence type="predicted"/>
<dbReference type="GO" id="GO:0008270">
    <property type="term" value="F:zinc ion binding"/>
    <property type="evidence" value="ECO:0007669"/>
    <property type="project" value="UniProtKB-KW"/>
</dbReference>
<name>A0A2A6CLH3_PRIPA</name>
<dbReference type="InterPro" id="IPR013083">
    <property type="entry name" value="Znf_RING/FYVE/PHD"/>
</dbReference>
<keyword evidence="6" id="KW-0677">Repeat</keyword>
<evidence type="ECO:0000256" key="6">
    <source>
        <dbReference type="ARBA" id="ARBA00022737"/>
    </source>
</evidence>
<dbReference type="InterPro" id="IPR002867">
    <property type="entry name" value="IBR_dom"/>
</dbReference>
<evidence type="ECO:0000256" key="4">
    <source>
        <dbReference type="ARBA" id="ARBA00022679"/>
    </source>
</evidence>
<dbReference type="Proteomes" id="UP000005239">
    <property type="component" value="Unassembled WGS sequence"/>
</dbReference>
<gene>
    <name evidence="10" type="primary">WBGene00280159</name>
</gene>
<dbReference type="InterPro" id="IPR001841">
    <property type="entry name" value="Znf_RING"/>
</dbReference>
<accession>A0A8R1UZ50</accession>
<dbReference type="InterPro" id="IPR031127">
    <property type="entry name" value="E3_UB_ligase_RBR"/>
</dbReference>
<evidence type="ECO:0000256" key="7">
    <source>
        <dbReference type="ARBA" id="ARBA00022771"/>
    </source>
</evidence>
<evidence type="ECO:0000256" key="1">
    <source>
        <dbReference type="ARBA" id="ARBA00001798"/>
    </source>
</evidence>
<dbReference type="GO" id="GO:0016567">
    <property type="term" value="P:protein ubiquitination"/>
    <property type="evidence" value="ECO:0007669"/>
    <property type="project" value="InterPro"/>
</dbReference>
<dbReference type="PANTHER" id="PTHR11685">
    <property type="entry name" value="RBR FAMILY RING FINGER AND IBR DOMAIN-CONTAINING"/>
    <property type="match status" value="1"/>
</dbReference>
<dbReference type="PROSITE" id="PS50089">
    <property type="entry name" value="ZF_RING_2"/>
    <property type="match status" value="1"/>
</dbReference>
<keyword evidence="5" id="KW-0479">Metal-binding</keyword>
<evidence type="ECO:0000313" key="11">
    <source>
        <dbReference type="Proteomes" id="UP000005239"/>
    </source>
</evidence>
<dbReference type="FunFam" id="3.30.40.10:FF:000424">
    <property type="entry name" value="RBR-type E3 ubiquitin transferase"/>
    <property type="match status" value="1"/>
</dbReference>
<evidence type="ECO:0000256" key="5">
    <source>
        <dbReference type="ARBA" id="ARBA00022723"/>
    </source>
</evidence>
<keyword evidence="11" id="KW-1185">Reference proteome</keyword>
<dbReference type="GO" id="GO:0031624">
    <property type="term" value="F:ubiquitin conjugating enzyme binding"/>
    <property type="evidence" value="ECO:0000318"/>
    <property type="project" value="GO_Central"/>
</dbReference>
<dbReference type="PROSITE" id="PS51873">
    <property type="entry name" value="TRIAD"/>
    <property type="match status" value="2"/>
</dbReference>
<evidence type="ECO:0000256" key="3">
    <source>
        <dbReference type="ARBA" id="ARBA00012251"/>
    </source>
</evidence>
<dbReference type="AlphaFoldDB" id="A0A2A6CLH3"/>
<dbReference type="EC" id="2.3.2.31" evidence="3"/>
<organism evidence="10 11">
    <name type="scientific">Pristionchus pacificus</name>
    <name type="common">Parasitic nematode worm</name>
    <dbReference type="NCBI Taxonomy" id="54126"/>
    <lineage>
        <taxon>Eukaryota</taxon>
        <taxon>Metazoa</taxon>
        <taxon>Ecdysozoa</taxon>
        <taxon>Nematoda</taxon>
        <taxon>Chromadorea</taxon>
        <taxon>Rhabditida</taxon>
        <taxon>Rhabditina</taxon>
        <taxon>Diplogasteromorpha</taxon>
        <taxon>Diplogasteroidea</taxon>
        <taxon>Neodiplogasteridae</taxon>
        <taxon>Pristionchus</taxon>
    </lineage>
</organism>
<keyword evidence="7" id="KW-0863">Zinc-finger</keyword>
<evidence type="ECO:0000256" key="9">
    <source>
        <dbReference type="ARBA" id="ARBA00022833"/>
    </source>
</evidence>
<dbReference type="Gene3D" id="3.30.40.10">
    <property type="entry name" value="Zinc/RING finger domain, C3HC4 (zinc finger)"/>
    <property type="match status" value="2"/>
</dbReference>
<dbReference type="EnsemblMetazoa" id="PPA41790.1">
    <property type="protein sequence ID" value="PPA41790.1"/>
    <property type="gene ID" value="WBGene00280159"/>
</dbReference>